<dbReference type="InterPro" id="IPR057136">
    <property type="entry name" value="At2g35280_TPR_dom"/>
</dbReference>
<sequence>MENPSNFSLLESLPRDLRVEILSRVASSSREDIRNCLTLSKRISTSVVDDQVFKRLNLRPQAMIPLVTYEGYYQLMEKCLKSGNPVAHYIEGIKLYFVQESTTMGLFHLQKSAEGLYDNATYLYGILMLFTGNRVEGKTFLRSLGWETSKRRGDRCWRQNKVFITVSYPDPDPALTDPTFYYPDPDSTPPDIRIGFGSNLGSNPDLG</sequence>
<protein>
    <recommendedName>
        <fullName evidence="1">At2g35280-like TPR domain-containing protein</fullName>
    </recommendedName>
</protein>
<evidence type="ECO:0000259" key="1">
    <source>
        <dbReference type="Pfam" id="PF23310"/>
    </source>
</evidence>
<accession>A0ABQ7EUA6</accession>
<comment type="caution">
    <text evidence="2">The sequence shown here is derived from an EMBL/GenBank/DDBJ whole genome shotgun (WGS) entry which is preliminary data.</text>
</comment>
<organism evidence="2 3">
    <name type="scientific">Brassica cretica</name>
    <name type="common">Mustard</name>
    <dbReference type="NCBI Taxonomy" id="69181"/>
    <lineage>
        <taxon>Eukaryota</taxon>
        <taxon>Viridiplantae</taxon>
        <taxon>Streptophyta</taxon>
        <taxon>Embryophyta</taxon>
        <taxon>Tracheophyta</taxon>
        <taxon>Spermatophyta</taxon>
        <taxon>Magnoliopsida</taxon>
        <taxon>eudicotyledons</taxon>
        <taxon>Gunneridae</taxon>
        <taxon>Pentapetalae</taxon>
        <taxon>rosids</taxon>
        <taxon>malvids</taxon>
        <taxon>Brassicales</taxon>
        <taxon>Brassicaceae</taxon>
        <taxon>Brassiceae</taxon>
        <taxon>Brassica</taxon>
    </lineage>
</organism>
<keyword evidence="3" id="KW-1185">Reference proteome</keyword>
<dbReference type="InterPro" id="IPR040338">
    <property type="entry name" value="At1g67623-like"/>
</dbReference>
<feature type="domain" description="At2g35280-like TPR" evidence="1">
    <location>
        <begin position="73"/>
        <end position="158"/>
    </location>
</feature>
<dbReference type="Pfam" id="PF23310">
    <property type="entry name" value="TPR_27"/>
    <property type="match status" value="1"/>
</dbReference>
<evidence type="ECO:0000313" key="2">
    <source>
        <dbReference type="EMBL" id="KAF3607139.1"/>
    </source>
</evidence>
<reference evidence="2 3" key="1">
    <citation type="journal article" date="2020" name="BMC Genomics">
        <title>Intraspecific diversification of the crop wild relative Brassica cretica Lam. using demographic model selection.</title>
        <authorList>
            <person name="Kioukis A."/>
            <person name="Michalopoulou V.A."/>
            <person name="Briers L."/>
            <person name="Pirintsos S."/>
            <person name="Studholme D.J."/>
            <person name="Pavlidis P."/>
            <person name="Sarris P.F."/>
        </authorList>
    </citation>
    <scope>NUCLEOTIDE SEQUENCE [LARGE SCALE GENOMIC DNA]</scope>
    <source>
        <strain evidence="3">cv. PFS-1207/04</strain>
    </source>
</reference>
<proteinExistence type="predicted"/>
<dbReference type="PANTHER" id="PTHR33784:SF12">
    <property type="entry name" value="F-BOX DOMAIN-CONTAINING PROTEIN"/>
    <property type="match status" value="1"/>
</dbReference>
<dbReference type="EMBL" id="QGKV02000297">
    <property type="protein sequence ID" value="KAF3607139.1"/>
    <property type="molecule type" value="Genomic_DNA"/>
</dbReference>
<gene>
    <name evidence="2" type="ORF">DY000_02045868</name>
</gene>
<evidence type="ECO:0000313" key="3">
    <source>
        <dbReference type="Proteomes" id="UP000266723"/>
    </source>
</evidence>
<dbReference type="PANTHER" id="PTHR33784">
    <property type="entry name" value="OS05G0482100 PROTEIN"/>
    <property type="match status" value="1"/>
</dbReference>
<name>A0ABQ7EUA6_BRACR</name>
<dbReference type="Proteomes" id="UP000266723">
    <property type="component" value="Unassembled WGS sequence"/>
</dbReference>